<organism evidence="1 2">
    <name type="scientific">Candidatus Choladousia intestinavium</name>
    <dbReference type="NCBI Taxonomy" id="2840727"/>
    <lineage>
        <taxon>Bacteria</taxon>
        <taxon>Bacillati</taxon>
        <taxon>Bacillota</taxon>
        <taxon>Clostridia</taxon>
        <taxon>Lachnospirales</taxon>
        <taxon>Lachnospiraceae</taxon>
        <taxon>Lachnospiraceae incertae sedis</taxon>
        <taxon>Candidatus Choladousia</taxon>
    </lineage>
</organism>
<proteinExistence type="predicted"/>
<sequence length="175" mass="19534">MADTISTKRITDLPEDTGVNDNDLFMAGSNGTASLRKKKWSTLLAKIKSVLLANNRTTTVPGYALDARQGKELQDEIDQLNTKTDYLISLNSYVQGNITAKKCGNVVYINGMVYFNNSYNTYEWKSIASGFPVPDEFIYVGNQFGYMRINTSGVLEIYPPVTGNVQIPFNFTYLP</sequence>
<reference evidence="1" key="1">
    <citation type="submission" date="2020-10" db="EMBL/GenBank/DDBJ databases">
        <authorList>
            <person name="Gilroy R."/>
        </authorList>
    </citation>
    <scope>NUCLEOTIDE SEQUENCE</scope>
    <source>
        <strain evidence="1">ChiSjej4B22-8148</strain>
    </source>
</reference>
<accession>A0A9D1D8H3</accession>
<evidence type="ECO:0000313" key="1">
    <source>
        <dbReference type="EMBL" id="HIR12811.1"/>
    </source>
</evidence>
<name>A0A9D1D8H3_9FIRM</name>
<dbReference type="AlphaFoldDB" id="A0A9D1D8H3"/>
<reference evidence="1" key="2">
    <citation type="journal article" date="2021" name="PeerJ">
        <title>Extensive microbial diversity within the chicken gut microbiome revealed by metagenomics and culture.</title>
        <authorList>
            <person name="Gilroy R."/>
            <person name="Ravi A."/>
            <person name="Getino M."/>
            <person name="Pursley I."/>
            <person name="Horton D.L."/>
            <person name="Alikhan N.F."/>
            <person name="Baker D."/>
            <person name="Gharbi K."/>
            <person name="Hall N."/>
            <person name="Watson M."/>
            <person name="Adriaenssens E.M."/>
            <person name="Foster-Nyarko E."/>
            <person name="Jarju S."/>
            <person name="Secka A."/>
            <person name="Antonio M."/>
            <person name="Oren A."/>
            <person name="Chaudhuri R.R."/>
            <person name="La Ragione R."/>
            <person name="Hildebrand F."/>
            <person name="Pallen M.J."/>
        </authorList>
    </citation>
    <scope>NUCLEOTIDE SEQUENCE</scope>
    <source>
        <strain evidence="1">ChiSjej4B22-8148</strain>
    </source>
</reference>
<comment type="caution">
    <text evidence="1">The sequence shown here is derived from an EMBL/GenBank/DDBJ whole genome shotgun (WGS) entry which is preliminary data.</text>
</comment>
<dbReference type="EMBL" id="DVGK01000036">
    <property type="protein sequence ID" value="HIR12811.1"/>
    <property type="molecule type" value="Genomic_DNA"/>
</dbReference>
<protein>
    <submittedName>
        <fullName evidence="1">Uncharacterized protein</fullName>
    </submittedName>
</protein>
<gene>
    <name evidence="1" type="ORF">IAB31_02670</name>
</gene>
<evidence type="ECO:0000313" key="2">
    <source>
        <dbReference type="Proteomes" id="UP000886757"/>
    </source>
</evidence>
<dbReference type="Proteomes" id="UP000886757">
    <property type="component" value="Unassembled WGS sequence"/>
</dbReference>